<dbReference type="InterPro" id="IPR004358">
    <property type="entry name" value="Sig_transdc_His_kin-like_C"/>
</dbReference>
<dbReference type="Pfam" id="PF02518">
    <property type="entry name" value="HATPase_c"/>
    <property type="match status" value="1"/>
</dbReference>
<dbReference type="PANTHER" id="PTHR43547:SF2">
    <property type="entry name" value="HYBRID SIGNAL TRANSDUCTION HISTIDINE KINASE C"/>
    <property type="match status" value="1"/>
</dbReference>
<evidence type="ECO:0000256" key="10">
    <source>
        <dbReference type="ARBA" id="ARBA00022840"/>
    </source>
</evidence>
<keyword evidence="4" id="KW-1003">Cell membrane</keyword>
<comment type="caution">
    <text evidence="18">The sequence shown here is derived from an EMBL/GenBank/DDBJ whole genome shotgun (WGS) entry which is preliminary data.</text>
</comment>
<keyword evidence="5" id="KW-0597">Phosphoprotein</keyword>
<dbReference type="EMBL" id="PDJC01000001">
    <property type="protein sequence ID" value="PFG16354.1"/>
    <property type="molecule type" value="Genomic_DNA"/>
</dbReference>
<dbReference type="PRINTS" id="PR00344">
    <property type="entry name" value="BCTRLSENSOR"/>
</dbReference>
<evidence type="ECO:0000256" key="13">
    <source>
        <dbReference type="ARBA" id="ARBA00023136"/>
    </source>
</evidence>
<dbReference type="GO" id="GO:0005524">
    <property type="term" value="F:ATP binding"/>
    <property type="evidence" value="ECO:0007669"/>
    <property type="project" value="UniProtKB-KW"/>
</dbReference>
<dbReference type="SUPFAM" id="SSF158472">
    <property type="entry name" value="HAMP domain-like"/>
    <property type="match status" value="1"/>
</dbReference>
<reference evidence="18 19" key="1">
    <citation type="submission" date="2017-10" db="EMBL/GenBank/DDBJ databases">
        <title>Sequencing the genomes of 1000 actinobacteria strains.</title>
        <authorList>
            <person name="Klenk H.-P."/>
        </authorList>
    </citation>
    <scope>NUCLEOTIDE SEQUENCE [LARGE SCALE GENOMIC DNA]</scope>
    <source>
        <strain evidence="18 19">DSM 15597</strain>
    </source>
</reference>
<dbReference type="NCBIfam" id="NF040691">
    <property type="entry name" value="MtrAB_MtrB"/>
    <property type="match status" value="1"/>
</dbReference>
<keyword evidence="10" id="KW-0067">ATP-binding</keyword>
<dbReference type="OrthoDB" id="9786919at2"/>
<sequence>MKRWLARLNPLQLWSRSLPYRVVTSTMLAAVLILMATGWFLTAQSVQGIMAGKTQASVAEASSVVTSMQRDLSATDPRTTSLGERITQLTREAANRGKVGNQYFVVVETSIAQIGTEGVASSSIPDSIRAAAADEDGLWSTPTMIRFTDSRPEEPGLVVASRLLAPGQEPYRIFFLFSTGQEQQTLAVVQQATLATGLFVIVGLAVMVYLISLQMLRPVRDARLAAERLAAGHLTDRMKVTGTEDLAGLARSMNHMAAELEHKITELEHLSAVQQRFVSDVSHELRTPLTTIRMASEVIHAHRFSFDAASGRSAELLSAELDRFEELLADLLEISRFDAGAAQLALDDVDLHGLSTEEVAAVQRLAEESGSTLTVLASGNCVAEVDGRRIRRILRNLLTNAIEHGEGRPIVVQVAGDDKSVAIAVRDHGVGFTVAEGGQVFNRFWRADPSRGRRVGGTGLGLSIALEDARLHGGWLTAWGRPGEGAQFRLTVPRRAGDTVRSSPLPLIPDDVKEDVDAISN</sequence>
<keyword evidence="7 15" id="KW-0812">Transmembrane</keyword>
<dbReference type="Gene3D" id="3.30.565.10">
    <property type="entry name" value="Histidine kinase-like ATPase, C-terminal domain"/>
    <property type="match status" value="1"/>
</dbReference>
<dbReference type="Gene3D" id="1.10.287.130">
    <property type="match status" value="1"/>
</dbReference>
<dbReference type="SMART" id="SM00387">
    <property type="entry name" value="HATPase_c"/>
    <property type="match status" value="1"/>
</dbReference>
<feature type="domain" description="HAMP" evidence="17">
    <location>
        <begin position="213"/>
        <end position="265"/>
    </location>
</feature>
<protein>
    <recommendedName>
        <fullName evidence="14">Sensor histidine kinase MtrB</fullName>
        <ecNumber evidence="3">2.7.13.3</ecNumber>
    </recommendedName>
</protein>
<gene>
    <name evidence="18" type="ORF">ATK74_0891</name>
</gene>
<accession>A0A2A9CPL0</accession>
<dbReference type="RefSeq" id="WP_098459903.1">
    <property type="nucleotide sequence ID" value="NZ_PDJC01000001.1"/>
</dbReference>
<organism evidence="18 19">
    <name type="scientific">Propionicimonas paludicola</name>
    <dbReference type="NCBI Taxonomy" id="185243"/>
    <lineage>
        <taxon>Bacteria</taxon>
        <taxon>Bacillati</taxon>
        <taxon>Actinomycetota</taxon>
        <taxon>Actinomycetes</taxon>
        <taxon>Propionibacteriales</taxon>
        <taxon>Nocardioidaceae</taxon>
        <taxon>Propionicimonas</taxon>
    </lineage>
</organism>
<dbReference type="PROSITE" id="PS50109">
    <property type="entry name" value="HIS_KIN"/>
    <property type="match status" value="1"/>
</dbReference>
<dbReference type="Proteomes" id="UP000226079">
    <property type="component" value="Unassembled WGS sequence"/>
</dbReference>
<name>A0A2A9CPL0_9ACTN</name>
<evidence type="ECO:0000256" key="9">
    <source>
        <dbReference type="ARBA" id="ARBA00022777"/>
    </source>
</evidence>
<dbReference type="GO" id="GO:0005886">
    <property type="term" value="C:plasma membrane"/>
    <property type="evidence" value="ECO:0007669"/>
    <property type="project" value="UniProtKB-SubCell"/>
</dbReference>
<feature type="transmembrane region" description="Helical" evidence="15">
    <location>
        <begin position="192"/>
        <end position="213"/>
    </location>
</feature>
<keyword evidence="19" id="KW-1185">Reference proteome</keyword>
<evidence type="ECO:0000256" key="5">
    <source>
        <dbReference type="ARBA" id="ARBA00022553"/>
    </source>
</evidence>
<evidence type="ECO:0000256" key="4">
    <source>
        <dbReference type="ARBA" id="ARBA00022475"/>
    </source>
</evidence>
<evidence type="ECO:0000259" key="16">
    <source>
        <dbReference type="PROSITE" id="PS50109"/>
    </source>
</evidence>
<evidence type="ECO:0000256" key="14">
    <source>
        <dbReference type="ARBA" id="ARBA00035305"/>
    </source>
</evidence>
<evidence type="ECO:0000256" key="3">
    <source>
        <dbReference type="ARBA" id="ARBA00012438"/>
    </source>
</evidence>
<dbReference type="InterPro" id="IPR003661">
    <property type="entry name" value="HisK_dim/P_dom"/>
</dbReference>
<dbReference type="Gene3D" id="6.10.340.10">
    <property type="match status" value="1"/>
</dbReference>
<keyword evidence="11 15" id="KW-1133">Transmembrane helix</keyword>
<evidence type="ECO:0000313" key="18">
    <source>
        <dbReference type="EMBL" id="PFG16354.1"/>
    </source>
</evidence>
<dbReference type="FunFam" id="1.10.287.130:FF:000010">
    <property type="entry name" value="Two-component sensor histidine kinase"/>
    <property type="match status" value="1"/>
</dbReference>
<keyword evidence="13 15" id="KW-0472">Membrane</keyword>
<dbReference type="FunFam" id="3.30.565.10:FF:000013">
    <property type="entry name" value="Two-component sensor histidine kinase"/>
    <property type="match status" value="1"/>
</dbReference>
<dbReference type="InterPro" id="IPR036890">
    <property type="entry name" value="HATPase_C_sf"/>
</dbReference>
<feature type="transmembrane region" description="Helical" evidence="15">
    <location>
        <begin position="20"/>
        <end position="41"/>
    </location>
</feature>
<dbReference type="InterPro" id="IPR047669">
    <property type="entry name" value="MtrAB_MtrB"/>
</dbReference>
<evidence type="ECO:0000256" key="15">
    <source>
        <dbReference type="SAM" id="Phobius"/>
    </source>
</evidence>
<dbReference type="EC" id="2.7.13.3" evidence="3"/>
<evidence type="ECO:0000256" key="2">
    <source>
        <dbReference type="ARBA" id="ARBA00004651"/>
    </source>
</evidence>
<dbReference type="InterPro" id="IPR005467">
    <property type="entry name" value="His_kinase_dom"/>
</dbReference>
<dbReference type="InterPro" id="IPR003660">
    <property type="entry name" value="HAMP_dom"/>
</dbReference>
<dbReference type="PANTHER" id="PTHR43547">
    <property type="entry name" value="TWO-COMPONENT HISTIDINE KINASE"/>
    <property type="match status" value="1"/>
</dbReference>
<dbReference type="InterPro" id="IPR036097">
    <property type="entry name" value="HisK_dim/P_sf"/>
</dbReference>
<evidence type="ECO:0000313" key="19">
    <source>
        <dbReference type="Proteomes" id="UP000226079"/>
    </source>
</evidence>
<comment type="subcellular location">
    <subcellularLocation>
        <location evidence="2">Cell membrane</location>
        <topology evidence="2">Multi-pass membrane protein</topology>
    </subcellularLocation>
</comment>
<dbReference type="SUPFAM" id="SSF55874">
    <property type="entry name" value="ATPase domain of HSP90 chaperone/DNA topoisomerase II/histidine kinase"/>
    <property type="match status" value="1"/>
</dbReference>
<dbReference type="InterPro" id="IPR003594">
    <property type="entry name" value="HATPase_dom"/>
</dbReference>
<evidence type="ECO:0000256" key="6">
    <source>
        <dbReference type="ARBA" id="ARBA00022679"/>
    </source>
</evidence>
<dbReference type="CDD" id="cd00082">
    <property type="entry name" value="HisKA"/>
    <property type="match status" value="1"/>
</dbReference>
<dbReference type="CDD" id="cd00075">
    <property type="entry name" value="HATPase"/>
    <property type="match status" value="1"/>
</dbReference>
<evidence type="ECO:0000256" key="8">
    <source>
        <dbReference type="ARBA" id="ARBA00022741"/>
    </source>
</evidence>
<evidence type="ECO:0000256" key="1">
    <source>
        <dbReference type="ARBA" id="ARBA00000085"/>
    </source>
</evidence>
<feature type="domain" description="Histidine kinase" evidence="16">
    <location>
        <begin position="280"/>
        <end position="496"/>
    </location>
</feature>
<dbReference type="SMART" id="SM00388">
    <property type="entry name" value="HisKA"/>
    <property type="match status" value="1"/>
</dbReference>
<evidence type="ECO:0000256" key="11">
    <source>
        <dbReference type="ARBA" id="ARBA00022989"/>
    </source>
</evidence>
<dbReference type="GO" id="GO:0000155">
    <property type="term" value="F:phosphorelay sensor kinase activity"/>
    <property type="evidence" value="ECO:0007669"/>
    <property type="project" value="InterPro"/>
</dbReference>
<dbReference type="SUPFAM" id="SSF47384">
    <property type="entry name" value="Homodimeric domain of signal transducing histidine kinase"/>
    <property type="match status" value="1"/>
</dbReference>
<keyword evidence="8" id="KW-0547">Nucleotide-binding</keyword>
<dbReference type="Pfam" id="PF00672">
    <property type="entry name" value="HAMP"/>
    <property type="match status" value="1"/>
</dbReference>
<keyword evidence="9 18" id="KW-0418">Kinase</keyword>
<keyword evidence="12" id="KW-0902">Two-component regulatory system</keyword>
<evidence type="ECO:0000259" key="17">
    <source>
        <dbReference type="PROSITE" id="PS50885"/>
    </source>
</evidence>
<keyword evidence="6" id="KW-0808">Transferase</keyword>
<evidence type="ECO:0000256" key="12">
    <source>
        <dbReference type="ARBA" id="ARBA00023012"/>
    </source>
</evidence>
<proteinExistence type="predicted"/>
<comment type="catalytic activity">
    <reaction evidence="1">
        <text>ATP + protein L-histidine = ADP + protein N-phospho-L-histidine.</text>
        <dbReference type="EC" id="2.7.13.3"/>
    </reaction>
</comment>
<dbReference type="PROSITE" id="PS50885">
    <property type="entry name" value="HAMP"/>
    <property type="match status" value="1"/>
</dbReference>
<dbReference type="SMART" id="SM00304">
    <property type="entry name" value="HAMP"/>
    <property type="match status" value="1"/>
</dbReference>
<dbReference type="Pfam" id="PF00512">
    <property type="entry name" value="HisKA"/>
    <property type="match status" value="1"/>
</dbReference>
<evidence type="ECO:0000256" key="7">
    <source>
        <dbReference type="ARBA" id="ARBA00022692"/>
    </source>
</evidence>
<dbReference type="AlphaFoldDB" id="A0A2A9CPL0"/>